<organism evidence="2 3">
    <name type="scientific">Labilibaculum antarcticum</name>
    <dbReference type="NCBI Taxonomy" id="1717717"/>
    <lineage>
        <taxon>Bacteria</taxon>
        <taxon>Pseudomonadati</taxon>
        <taxon>Bacteroidota</taxon>
        <taxon>Bacteroidia</taxon>
        <taxon>Marinilabiliales</taxon>
        <taxon>Marinifilaceae</taxon>
        <taxon>Labilibaculum</taxon>
    </lineage>
</organism>
<feature type="chain" id="PRO_5012192031" evidence="1">
    <location>
        <begin position="23"/>
        <end position="238"/>
    </location>
</feature>
<evidence type="ECO:0000313" key="3">
    <source>
        <dbReference type="Proteomes" id="UP000218267"/>
    </source>
</evidence>
<keyword evidence="1" id="KW-0732">Signal</keyword>
<accession>A0A1Y1CIX4</accession>
<dbReference type="KEGG" id="mbas:ALGA_1915"/>
<feature type="signal peptide" evidence="1">
    <location>
        <begin position="1"/>
        <end position="22"/>
    </location>
</feature>
<dbReference type="EMBL" id="AP018042">
    <property type="protein sequence ID" value="BAX80274.1"/>
    <property type="molecule type" value="Genomic_DNA"/>
</dbReference>
<keyword evidence="3" id="KW-1185">Reference proteome</keyword>
<reference evidence="3" key="2">
    <citation type="journal article" date="2020" name="Antonie Van Leeuwenhoek">
        <title>Labilibaculum antarcticum sp. nov., a novel facultative anaerobic, psychrotorelant bacterium isolated from marine sediment of Antarctica.</title>
        <authorList>
            <person name="Watanabe M."/>
            <person name="Kojima H."/>
            <person name="Fukui M."/>
        </authorList>
    </citation>
    <scope>NUCLEOTIDE SEQUENCE [LARGE SCALE GENOMIC DNA]</scope>
    <source>
        <strain evidence="3">SPP2</strain>
    </source>
</reference>
<dbReference type="Proteomes" id="UP000218267">
    <property type="component" value="Chromosome"/>
</dbReference>
<dbReference type="AlphaFoldDB" id="A0A1Y1CIX4"/>
<proteinExistence type="predicted"/>
<name>A0A1Y1CIX4_9BACT</name>
<evidence type="ECO:0000313" key="2">
    <source>
        <dbReference type="EMBL" id="BAX80274.1"/>
    </source>
</evidence>
<dbReference type="RefSeq" id="WP_096429136.1">
    <property type="nucleotide sequence ID" value="NZ_AP018042.1"/>
</dbReference>
<reference evidence="2 3" key="1">
    <citation type="journal article" date="2018" name="Mar. Genomics">
        <title>Complete genome sequence of Marinifilaceae bacterium strain SPP2, isolated from the Antarctic marine sediment.</title>
        <authorList>
            <person name="Watanabe M."/>
            <person name="Kojima H."/>
            <person name="Fukui M."/>
        </authorList>
    </citation>
    <scope>NUCLEOTIDE SEQUENCE [LARGE SCALE GENOMIC DNA]</scope>
    <source>
        <strain evidence="2 3">SPP2</strain>
    </source>
</reference>
<gene>
    <name evidence="2" type="ORF">ALGA_1915</name>
</gene>
<protein>
    <submittedName>
        <fullName evidence="2">Uncharacterized protein</fullName>
    </submittedName>
</protein>
<evidence type="ECO:0000256" key="1">
    <source>
        <dbReference type="SAM" id="SignalP"/>
    </source>
</evidence>
<sequence>MKIKNLLLTTSLLILSTILSIAQSRENKVTVQFSSKSEKLTEATGWAQNKETGKWIENKNVINDRDCPSDWVSHISQNFKWIQFATILNSGQKYYVFLYERLGGEYKNPNMQENWEADKRTYFLIQTSTEYENLKQKIDLKSAENIKVTSKMSGYITDKNEILGGEHVYNEENLLAKITNTIEKPGYLETCFILNSQVIDGQEIVRFRLPGSCYLAEDHMKTTYFEVKTTAFKTILTE</sequence>
<dbReference type="OrthoDB" id="1415761at2"/>